<dbReference type="InterPro" id="IPR044662">
    <property type="entry name" value="HS1/DABB1-like"/>
</dbReference>
<organism evidence="3 4">
    <name type="scientific">Paenibacillus thalictri</name>
    <dbReference type="NCBI Taxonomy" id="2527873"/>
    <lineage>
        <taxon>Bacteria</taxon>
        <taxon>Bacillati</taxon>
        <taxon>Bacillota</taxon>
        <taxon>Bacilli</taxon>
        <taxon>Bacillales</taxon>
        <taxon>Paenibacillaceae</taxon>
        <taxon>Paenibacillus</taxon>
    </lineage>
</organism>
<dbReference type="OrthoDB" id="9808130at2"/>
<accession>A0A4V2J3Z9</accession>
<comment type="caution">
    <text evidence="3">The sequence shown here is derived from an EMBL/GenBank/DDBJ whole genome shotgun (WGS) entry which is preliminary data.</text>
</comment>
<evidence type="ECO:0000313" key="3">
    <source>
        <dbReference type="EMBL" id="TBL76535.1"/>
    </source>
</evidence>
<evidence type="ECO:0000259" key="2">
    <source>
        <dbReference type="PROSITE" id="PS51502"/>
    </source>
</evidence>
<dbReference type="Pfam" id="PF07876">
    <property type="entry name" value="Dabb"/>
    <property type="match status" value="1"/>
</dbReference>
<proteinExistence type="predicted"/>
<dbReference type="InterPro" id="IPR011008">
    <property type="entry name" value="Dimeric_a/b-barrel"/>
</dbReference>
<dbReference type="InterPro" id="IPR013097">
    <property type="entry name" value="Dabb"/>
</dbReference>
<dbReference type="AlphaFoldDB" id="A0A4V2J3Z9"/>
<comment type="subunit">
    <text evidence="1">Homodimer.</text>
</comment>
<evidence type="ECO:0000256" key="1">
    <source>
        <dbReference type="ARBA" id="ARBA00011738"/>
    </source>
</evidence>
<evidence type="ECO:0000313" key="4">
    <source>
        <dbReference type="Proteomes" id="UP000293142"/>
    </source>
</evidence>
<gene>
    <name evidence="3" type="ORF">EYB31_19080</name>
</gene>
<dbReference type="RefSeq" id="WP_131015009.1">
    <property type="nucleotide sequence ID" value="NZ_SIRE01000013.1"/>
</dbReference>
<protein>
    <submittedName>
        <fullName evidence="3">Dabb family protein</fullName>
    </submittedName>
</protein>
<keyword evidence="4" id="KW-1185">Reference proteome</keyword>
<dbReference type="EMBL" id="SIRE01000013">
    <property type="protein sequence ID" value="TBL76535.1"/>
    <property type="molecule type" value="Genomic_DNA"/>
</dbReference>
<dbReference type="SUPFAM" id="SSF54909">
    <property type="entry name" value="Dimeric alpha+beta barrel"/>
    <property type="match status" value="1"/>
</dbReference>
<dbReference type="Gene3D" id="3.30.70.100">
    <property type="match status" value="1"/>
</dbReference>
<dbReference type="PANTHER" id="PTHR33178:SF10">
    <property type="entry name" value="STRESS-RESPONSE A_B BARREL DOMAIN-CONTAINING PROTEIN"/>
    <property type="match status" value="1"/>
</dbReference>
<dbReference type="PANTHER" id="PTHR33178">
    <property type="match status" value="1"/>
</dbReference>
<feature type="domain" description="Stress-response A/B barrel" evidence="2">
    <location>
        <begin position="2"/>
        <end position="97"/>
    </location>
</feature>
<name>A0A4V2J3Z9_9BACL</name>
<dbReference type="SMART" id="SM00886">
    <property type="entry name" value="Dabb"/>
    <property type="match status" value="1"/>
</dbReference>
<dbReference type="PROSITE" id="PS51502">
    <property type="entry name" value="S_R_A_B_BARREL"/>
    <property type="match status" value="1"/>
</dbReference>
<reference evidence="3 4" key="1">
    <citation type="submission" date="2019-02" db="EMBL/GenBank/DDBJ databases">
        <title>Paenibacillus sp. nov., isolated from surface-sterilized tissue of Thalictrum simplex L.</title>
        <authorList>
            <person name="Tuo L."/>
        </authorList>
    </citation>
    <scope>NUCLEOTIDE SEQUENCE [LARGE SCALE GENOMIC DNA]</scope>
    <source>
        <strain evidence="3 4">N2SHLJ1</strain>
    </source>
</reference>
<sequence length="99" mass="11438">MFEHLCFFKCKPETGHEQIEHIKSQFLRLKGIIPGLIEVSFGINITKETQFANGYHMGLRMLFESQQAVEAYLIHPEHVKVSDYVFSCIQEVSVCDFTV</sequence>
<dbReference type="Proteomes" id="UP000293142">
    <property type="component" value="Unassembled WGS sequence"/>
</dbReference>